<name>A0ABQ1GZG7_9GAMM</name>
<sequence length="50" mass="5449">MDSGLRRNDAEVKMLSIGREKAFLEQLEKRGETSGPVGDAVLSDEGDVNK</sequence>
<proteinExistence type="predicted"/>
<evidence type="ECO:0000313" key="2">
    <source>
        <dbReference type="EMBL" id="GGA52771.1"/>
    </source>
</evidence>
<evidence type="ECO:0000256" key="1">
    <source>
        <dbReference type="SAM" id="MobiDB-lite"/>
    </source>
</evidence>
<evidence type="ECO:0000313" key="3">
    <source>
        <dbReference type="Proteomes" id="UP000620046"/>
    </source>
</evidence>
<feature type="region of interest" description="Disordered" evidence="1">
    <location>
        <begin position="28"/>
        <end position="50"/>
    </location>
</feature>
<reference evidence="3" key="1">
    <citation type="journal article" date="2019" name="Int. J. Syst. Evol. Microbiol.">
        <title>The Global Catalogue of Microorganisms (GCM) 10K type strain sequencing project: providing services to taxonomists for standard genome sequencing and annotation.</title>
        <authorList>
            <consortium name="The Broad Institute Genomics Platform"/>
            <consortium name="The Broad Institute Genome Sequencing Center for Infectious Disease"/>
            <person name="Wu L."/>
            <person name="Ma J."/>
        </authorList>
    </citation>
    <scope>NUCLEOTIDE SEQUENCE [LARGE SCALE GENOMIC DNA]</scope>
    <source>
        <strain evidence="3">CGMCC 1.15439</strain>
    </source>
</reference>
<dbReference type="RefSeq" id="WP_188798590.1">
    <property type="nucleotide sequence ID" value="NZ_BMJA01000013.1"/>
</dbReference>
<dbReference type="Proteomes" id="UP000620046">
    <property type="component" value="Unassembled WGS sequence"/>
</dbReference>
<keyword evidence="3" id="KW-1185">Reference proteome</keyword>
<comment type="caution">
    <text evidence="2">The sequence shown here is derived from an EMBL/GenBank/DDBJ whole genome shotgun (WGS) entry which is preliminary data.</text>
</comment>
<organism evidence="2 3">
    <name type="scientific">Dyella nitratireducens</name>
    <dbReference type="NCBI Taxonomy" id="1849580"/>
    <lineage>
        <taxon>Bacteria</taxon>
        <taxon>Pseudomonadati</taxon>
        <taxon>Pseudomonadota</taxon>
        <taxon>Gammaproteobacteria</taxon>
        <taxon>Lysobacterales</taxon>
        <taxon>Rhodanobacteraceae</taxon>
        <taxon>Dyella</taxon>
    </lineage>
</organism>
<accession>A0ABQ1GZG7</accession>
<gene>
    <name evidence="2" type="ORF">GCM10010981_47710</name>
</gene>
<dbReference type="EMBL" id="BMJA01000013">
    <property type="protein sequence ID" value="GGA52771.1"/>
    <property type="molecule type" value="Genomic_DNA"/>
</dbReference>
<protein>
    <submittedName>
        <fullName evidence="2">Uncharacterized protein</fullName>
    </submittedName>
</protein>